<gene>
    <name evidence="1" type="ORF">UV20_C0003G0074</name>
</gene>
<sequence length="114" mass="12687">MSVWEELKQLTGKDLKGFQILLMAEVYKKNEDGRKTGSVGFFKNPAIAQAFVGEQNDAPWHGIAGVYVLTNGKVGYVLDTGEKVTFFDDEQEAVRLRQKILEKLTPGQRALLGV</sequence>
<reference evidence="1 2" key="1">
    <citation type="journal article" date="2015" name="Nature">
        <title>rRNA introns, odd ribosomes, and small enigmatic genomes across a large radiation of phyla.</title>
        <authorList>
            <person name="Brown C.T."/>
            <person name="Hug L.A."/>
            <person name="Thomas B.C."/>
            <person name="Sharon I."/>
            <person name="Castelle C.J."/>
            <person name="Singh A."/>
            <person name="Wilkins M.J."/>
            <person name="Williams K.H."/>
            <person name="Banfield J.F."/>
        </authorList>
    </citation>
    <scope>NUCLEOTIDE SEQUENCE [LARGE SCALE GENOMIC DNA]</scope>
</reference>
<evidence type="ECO:0000313" key="2">
    <source>
        <dbReference type="Proteomes" id="UP000034837"/>
    </source>
</evidence>
<proteinExistence type="predicted"/>
<name>A0A0G1A7W3_9BACT</name>
<comment type="caution">
    <text evidence="1">The sequence shown here is derived from an EMBL/GenBank/DDBJ whole genome shotgun (WGS) entry which is preliminary data.</text>
</comment>
<dbReference type="AlphaFoldDB" id="A0A0G1A7W3"/>
<protein>
    <submittedName>
        <fullName evidence="1">Uncharacterized protein</fullName>
    </submittedName>
</protein>
<organism evidence="1 2">
    <name type="scientific">Candidatus Magasanikbacteria bacterium GW2011_GWA2_42_32</name>
    <dbReference type="NCBI Taxonomy" id="1619039"/>
    <lineage>
        <taxon>Bacteria</taxon>
        <taxon>Candidatus Magasanikiibacteriota</taxon>
    </lineage>
</organism>
<accession>A0A0G1A7W3</accession>
<dbReference type="Proteomes" id="UP000034837">
    <property type="component" value="Unassembled WGS sequence"/>
</dbReference>
<dbReference type="EMBL" id="LCDO01000003">
    <property type="protein sequence ID" value="KKS57132.1"/>
    <property type="molecule type" value="Genomic_DNA"/>
</dbReference>
<evidence type="ECO:0000313" key="1">
    <source>
        <dbReference type="EMBL" id="KKS57132.1"/>
    </source>
</evidence>